<protein>
    <submittedName>
        <fullName evidence="2">Uncharacterized protein</fullName>
    </submittedName>
</protein>
<sequence>MSALLQNLTSQELQGSDPSSDAHSQPLYPADFNSLKRLSQKMQAAAEVQLSSDQVGESGGGGHQMEGDHLQTRPNPLTTSFLFDHNFPMDIPPPTDLLPEHVSESSTASIVHTV</sequence>
<evidence type="ECO:0000313" key="3">
    <source>
        <dbReference type="Proteomes" id="UP000019140"/>
    </source>
</evidence>
<dbReference type="EMBL" id="AZHX01002357">
    <property type="protein sequence ID" value="ETW95105.1"/>
    <property type="molecule type" value="Genomic_DNA"/>
</dbReference>
<accession>W4LBI5</accession>
<reference evidence="2 3" key="1">
    <citation type="journal article" date="2014" name="Nature">
        <title>An environmental bacterial taxon with a large and distinct metabolic repertoire.</title>
        <authorList>
            <person name="Wilson M.C."/>
            <person name="Mori T."/>
            <person name="Ruckert C."/>
            <person name="Uria A.R."/>
            <person name="Helf M.J."/>
            <person name="Takada K."/>
            <person name="Gernert C."/>
            <person name="Steffens U.A."/>
            <person name="Heycke N."/>
            <person name="Schmitt S."/>
            <person name="Rinke C."/>
            <person name="Helfrich E.J."/>
            <person name="Brachmann A.O."/>
            <person name="Gurgui C."/>
            <person name="Wakimoto T."/>
            <person name="Kracht M."/>
            <person name="Crusemann M."/>
            <person name="Hentschel U."/>
            <person name="Abe I."/>
            <person name="Matsunaga S."/>
            <person name="Kalinowski J."/>
            <person name="Takeyama H."/>
            <person name="Piel J."/>
        </authorList>
    </citation>
    <scope>NUCLEOTIDE SEQUENCE [LARGE SCALE GENOMIC DNA]</scope>
    <source>
        <strain evidence="3">TSY2</strain>
    </source>
</reference>
<evidence type="ECO:0000256" key="1">
    <source>
        <dbReference type="SAM" id="MobiDB-lite"/>
    </source>
</evidence>
<feature type="compositionally biased region" description="Polar residues" evidence="1">
    <location>
        <begin position="104"/>
        <end position="114"/>
    </location>
</feature>
<feature type="compositionally biased region" description="Polar residues" evidence="1">
    <location>
        <begin position="72"/>
        <end position="81"/>
    </location>
</feature>
<feature type="region of interest" description="Disordered" evidence="1">
    <location>
        <begin position="43"/>
        <end position="114"/>
    </location>
</feature>
<organism evidence="2 3">
    <name type="scientific">Candidatus Entotheonella gemina</name>
    <dbReference type="NCBI Taxonomy" id="1429439"/>
    <lineage>
        <taxon>Bacteria</taxon>
        <taxon>Pseudomonadati</taxon>
        <taxon>Nitrospinota/Tectimicrobiota group</taxon>
        <taxon>Candidatus Tectimicrobiota</taxon>
        <taxon>Candidatus Entotheonellia</taxon>
        <taxon>Candidatus Entotheonellales</taxon>
        <taxon>Candidatus Entotheonellaceae</taxon>
        <taxon>Candidatus Entotheonella</taxon>
    </lineage>
</organism>
<proteinExistence type="predicted"/>
<name>W4LBI5_9BACT</name>
<feature type="region of interest" description="Disordered" evidence="1">
    <location>
        <begin position="1"/>
        <end position="30"/>
    </location>
</feature>
<feature type="compositionally biased region" description="Polar residues" evidence="1">
    <location>
        <begin position="1"/>
        <end position="23"/>
    </location>
</feature>
<evidence type="ECO:0000313" key="2">
    <source>
        <dbReference type="EMBL" id="ETW95105.1"/>
    </source>
</evidence>
<comment type="caution">
    <text evidence="2">The sequence shown here is derived from an EMBL/GenBank/DDBJ whole genome shotgun (WGS) entry which is preliminary data.</text>
</comment>
<dbReference type="AlphaFoldDB" id="W4LBI5"/>
<keyword evidence="3" id="KW-1185">Reference proteome</keyword>
<dbReference type="HOGENOM" id="CLU_2116522_0_0_7"/>
<dbReference type="Proteomes" id="UP000019140">
    <property type="component" value="Unassembled WGS sequence"/>
</dbReference>
<gene>
    <name evidence="2" type="ORF">ETSY2_48635</name>
</gene>